<evidence type="ECO:0000256" key="9">
    <source>
        <dbReference type="ARBA" id="ARBA00023136"/>
    </source>
</evidence>
<comment type="subcellular location">
    <subcellularLocation>
        <location evidence="1">Cell membrane</location>
        <topology evidence="1">Multi-pass membrane protein</topology>
    </subcellularLocation>
</comment>
<evidence type="ECO:0000256" key="5">
    <source>
        <dbReference type="ARBA" id="ARBA00022692"/>
    </source>
</evidence>
<keyword evidence="5 10" id="KW-0812">Transmembrane</keyword>
<proteinExistence type="predicted"/>
<evidence type="ECO:0000256" key="2">
    <source>
        <dbReference type="ARBA" id="ARBA00015792"/>
    </source>
</evidence>
<evidence type="ECO:0000256" key="8">
    <source>
        <dbReference type="ARBA" id="ARBA00023010"/>
    </source>
</evidence>
<sequence>MNIMKFRPLFLIISTLLILASVFSIIFWGFKPSVDFSGGSSWQVSLPSKPGTENLKEIFTKNQLELLTVSVNQDQYFLKFGNISNDQKEQLTAALITLDPGFVDLQFETLGAILGKELMIKTIWAIVLSSISLLLFIGSRFKDLSFGASAVLAMFYDALILVGSFSILGHFFGAEVDALFVTALLTTLSASVHDTVVTFDRIRELKSLSFRLDWVELSNKAVSEVIVRSINNSMTIIFMLLALVVLGGASTRWFATALLIGVISGTYSSIAVAIPLMLLTKRKKNDENRKSN</sequence>
<evidence type="ECO:0000256" key="4">
    <source>
        <dbReference type="ARBA" id="ARBA00022475"/>
    </source>
</evidence>
<dbReference type="PATRIC" id="fig|1618488.3.peg.516"/>
<evidence type="ECO:0000313" key="12">
    <source>
        <dbReference type="EMBL" id="KKQ50209.1"/>
    </source>
</evidence>
<evidence type="ECO:0000256" key="3">
    <source>
        <dbReference type="ARBA" id="ARBA00022448"/>
    </source>
</evidence>
<dbReference type="Pfam" id="PF02355">
    <property type="entry name" value="SecD_SecF_C"/>
    <property type="match status" value="1"/>
</dbReference>
<feature type="transmembrane region" description="Helical" evidence="10">
    <location>
        <begin position="150"/>
        <end position="172"/>
    </location>
</feature>
<keyword evidence="7 10" id="KW-1133">Transmembrane helix</keyword>
<dbReference type="GO" id="GO:0015450">
    <property type="term" value="F:protein-transporting ATPase activity"/>
    <property type="evidence" value="ECO:0007669"/>
    <property type="project" value="InterPro"/>
</dbReference>
<dbReference type="EMBL" id="LBTX01000008">
    <property type="protein sequence ID" value="KKQ50209.1"/>
    <property type="molecule type" value="Genomic_DNA"/>
</dbReference>
<feature type="transmembrane region" description="Helical" evidence="10">
    <location>
        <begin position="118"/>
        <end position="138"/>
    </location>
</feature>
<protein>
    <recommendedName>
        <fullName evidence="2">Protein translocase subunit SecF</fullName>
    </recommendedName>
</protein>
<dbReference type="GO" id="GO:0006886">
    <property type="term" value="P:intracellular protein transport"/>
    <property type="evidence" value="ECO:0007669"/>
    <property type="project" value="InterPro"/>
</dbReference>
<comment type="caution">
    <text evidence="12">The sequence shown here is derived from an EMBL/GenBank/DDBJ whole genome shotgun (WGS) entry which is preliminary data.</text>
</comment>
<organism evidence="12 13">
    <name type="scientific">Candidatus Shapirobacteria bacterium GW2011_GWE1_38_10</name>
    <dbReference type="NCBI Taxonomy" id="1618488"/>
    <lineage>
        <taxon>Bacteria</taxon>
        <taxon>Candidatus Shapironibacteriota</taxon>
    </lineage>
</organism>
<feature type="transmembrane region" description="Helical" evidence="10">
    <location>
        <begin position="178"/>
        <end position="199"/>
    </location>
</feature>
<feature type="transmembrane region" description="Helical" evidence="10">
    <location>
        <begin position="255"/>
        <end position="279"/>
    </location>
</feature>
<dbReference type="InterPro" id="IPR005665">
    <property type="entry name" value="SecF_bac"/>
</dbReference>
<dbReference type="InterPro" id="IPR048634">
    <property type="entry name" value="SecD_SecF_C"/>
</dbReference>
<dbReference type="InterPro" id="IPR022813">
    <property type="entry name" value="SecD/SecF_arch_bac"/>
</dbReference>
<accession>A0A0G0KM02</accession>
<keyword evidence="4" id="KW-1003">Cell membrane</keyword>
<dbReference type="AlphaFoldDB" id="A0A0G0KM02"/>
<dbReference type="Gene3D" id="1.20.1640.10">
    <property type="entry name" value="Multidrug efflux transporter AcrB transmembrane domain"/>
    <property type="match status" value="1"/>
</dbReference>
<dbReference type="InterPro" id="IPR022645">
    <property type="entry name" value="SecD/SecF_bac"/>
</dbReference>
<evidence type="ECO:0000259" key="11">
    <source>
        <dbReference type="Pfam" id="PF02355"/>
    </source>
</evidence>
<keyword evidence="9 10" id="KW-0472">Membrane</keyword>
<dbReference type="GO" id="GO:0005886">
    <property type="term" value="C:plasma membrane"/>
    <property type="evidence" value="ECO:0007669"/>
    <property type="project" value="UniProtKB-SubCell"/>
</dbReference>
<evidence type="ECO:0000256" key="7">
    <source>
        <dbReference type="ARBA" id="ARBA00022989"/>
    </source>
</evidence>
<gene>
    <name evidence="12" type="ORF">US68_C0008G0094</name>
</gene>
<dbReference type="NCBIfam" id="TIGR00966">
    <property type="entry name" value="transloc_SecF"/>
    <property type="match status" value="1"/>
</dbReference>
<dbReference type="PANTHER" id="PTHR30081:SF8">
    <property type="entry name" value="PROTEIN TRANSLOCASE SUBUNIT SECF"/>
    <property type="match status" value="1"/>
</dbReference>
<dbReference type="PANTHER" id="PTHR30081">
    <property type="entry name" value="PROTEIN-EXPORT MEMBRANE PROTEIN SEC"/>
    <property type="match status" value="1"/>
</dbReference>
<keyword evidence="8" id="KW-0811">Translocation</keyword>
<feature type="domain" description="Protein export membrane protein SecD/SecF C-terminal" evidence="11">
    <location>
        <begin position="97"/>
        <end position="282"/>
    </location>
</feature>
<keyword evidence="6" id="KW-0653">Protein transport</keyword>
<evidence type="ECO:0000256" key="1">
    <source>
        <dbReference type="ARBA" id="ARBA00004651"/>
    </source>
</evidence>
<evidence type="ECO:0000256" key="6">
    <source>
        <dbReference type="ARBA" id="ARBA00022927"/>
    </source>
</evidence>
<reference evidence="12 13" key="1">
    <citation type="journal article" date="2015" name="Nature">
        <title>rRNA introns, odd ribosomes, and small enigmatic genomes across a large radiation of phyla.</title>
        <authorList>
            <person name="Brown C.T."/>
            <person name="Hug L.A."/>
            <person name="Thomas B.C."/>
            <person name="Sharon I."/>
            <person name="Castelle C.J."/>
            <person name="Singh A."/>
            <person name="Wilkins M.J."/>
            <person name="Williams K.H."/>
            <person name="Banfield J.F."/>
        </authorList>
    </citation>
    <scope>NUCLEOTIDE SEQUENCE [LARGE SCALE GENOMIC DNA]</scope>
</reference>
<name>A0A0G0KM02_9BACT</name>
<feature type="transmembrane region" description="Helical" evidence="10">
    <location>
        <begin position="230"/>
        <end position="249"/>
    </location>
</feature>
<dbReference type="PRINTS" id="PR01755">
    <property type="entry name" value="SECFTRNLCASE"/>
</dbReference>
<evidence type="ECO:0000313" key="13">
    <source>
        <dbReference type="Proteomes" id="UP000034231"/>
    </source>
</evidence>
<evidence type="ECO:0000256" key="10">
    <source>
        <dbReference type="SAM" id="Phobius"/>
    </source>
</evidence>
<keyword evidence="3" id="KW-0813">Transport</keyword>
<dbReference type="SUPFAM" id="SSF82866">
    <property type="entry name" value="Multidrug efflux transporter AcrB transmembrane domain"/>
    <property type="match status" value="1"/>
</dbReference>
<dbReference type="Proteomes" id="UP000034231">
    <property type="component" value="Unassembled WGS sequence"/>
</dbReference>